<dbReference type="PANTHER" id="PTHR43806">
    <property type="entry name" value="PEPTIDASE S8"/>
    <property type="match status" value="1"/>
</dbReference>
<evidence type="ECO:0000256" key="10">
    <source>
        <dbReference type="PROSITE-ProRule" id="PRU01240"/>
    </source>
</evidence>
<evidence type="ECO:0000313" key="15">
    <source>
        <dbReference type="EMBL" id="GIE25920.1"/>
    </source>
</evidence>
<evidence type="ECO:0000259" key="14">
    <source>
        <dbReference type="Pfam" id="PF00082"/>
    </source>
</evidence>
<evidence type="ECO:0000256" key="6">
    <source>
        <dbReference type="ARBA" id="ARBA00022801"/>
    </source>
</evidence>
<evidence type="ECO:0000256" key="11">
    <source>
        <dbReference type="RuleBase" id="RU003355"/>
    </source>
</evidence>
<keyword evidence="7 10" id="KW-0720">Serine protease</keyword>
<reference evidence="15 16" key="1">
    <citation type="submission" date="2021-01" db="EMBL/GenBank/DDBJ databases">
        <title>Whole genome shotgun sequence of Actinoplanes humidus NBRC 14915.</title>
        <authorList>
            <person name="Komaki H."/>
            <person name="Tamura T."/>
        </authorList>
    </citation>
    <scope>NUCLEOTIDE SEQUENCE [LARGE SCALE GENOMIC DNA]</scope>
    <source>
        <strain evidence="15 16">NBRC 14915</strain>
    </source>
</reference>
<evidence type="ECO:0000256" key="5">
    <source>
        <dbReference type="ARBA" id="ARBA00022692"/>
    </source>
</evidence>
<gene>
    <name evidence="15" type="ORF">Ahu01nite_090220</name>
</gene>
<comment type="subcellular location">
    <subcellularLocation>
        <location evidence="1">Cell membrane</location>
        <topology evidence="1">Single-pass membrane protein</topology>
    </subcellularLocation>
</comment>
<evidence type="ECO:0000256" key="2">
    <source>
        <dbReference type="ARBA" id="ARBA00011073"/>
    </source>
</evidence>
<evidence type="ECO:0000256" key="13">
    <source>
        <dbReference type="SAM" id="SignalP"/>
    </source>
</evidence>
<keyword evidence="3" id="KW-1003">Cell membrane</keyword>
<feature type="active site" description="Charge relay system" evidence="10">
    <location>
        <position position="170"/>
    </location>
</feature>
<name>A0ABQ4A4Z0_9ACTN</name>
<evidence type="ECO:0000256" key="7">
    <source>
        <dbReference type="ARBA" id="ARBA00022825"/>
    </source>
</evidence>
<feature type="compositionally biased region" description="Low complexity" evidence="12">
    <location>
        <begin position="408"/>
        <end position="421"/>
    </location>
</feature>
<dbReference type="PANTHER" id="PTHR43806:SF11">
    <property type="entry name" value="CEREVISIN-RELATED"/>
    <property type="match status" value="1"/>
</dbReference>
<feature type="chain" id="PRO_5045987000" description="Peptidase S8/S53 domain-containing protein" evidence="13">
    <location>
        <begin position="30"/>
        <end position="481"/>
    </location>
</feature>
<evidence type="ECO:0000256" key="8">
    <source>
        <dbReference type="ARBA" id="ARBA00022989"/>
    </source>
</evidence>
<dbReference type="Proteomes" id="UP000603200">
    <property type="component" value="Unassembled WGS sequence"/>
</dbReference>
<organism evidence="15 16">
    <name type="scientific">Winogradskya humida</name>
    <dbReference type="NCBI Taxonomy" id="113566"/>
    <lineage>
        <taxon>Bacteria</taxon>
        <taxon>Bacillati</taxon>
        <taxon>Actinomycetota</taxon>
        <taxon>Actinomycetes</taxon>
        <taxon>Micromonosporales</taxon>
        <taxon>Micromonosporaceae</taxon>
        <taxon>Winogradskya</taxon>
    </lineage>
</organism>
<protein>
    <recommendedName>
        <fullName evidence="14">Peptidase S8/S53 domain-containing protein</fullName>
    </recommendedName>
</protein>
<dbReference type="InterPro" id="IPR023834">
    <property type="entry name" value="T7SS_pept_S8A_mycosin"/>
</dbReference>
<accession>A0ABQ4A4Z0</accession>
<feature type="region of interest" description="Disordered" evidence="12">
    <location>
        <begin position="31"/>
        <end position="78"/>
    </location>
</feature>
<keyword evidence="6 10" id="KW-0378">Hydrolase</keyword>
<dbReference type="InterPro" id="IPR036852">
    <property type="entry name" value="Peptidase_S8/S53_dom_sf"/>
</dbReference>
<dbReference type="Pfam" id="PF00082">
    <property type="entry name" value="Peptidase_S8"/>
    <property type="match status" value="1"/>
</dbReference>
<dbReference type="InterPro" id="IPR000209">
    <property type="entry name" value="Peptidase_S8/S53_dom"/>
</dbReference>
<dbReference type="InterPro" id="IPR023827">
    <property type="entry name" value="Peptidase_S8_Asp-AS"/>
</dbReference>
<comment type="similarity">
    <text evidence="2 10 11">Belongs to the peptidase S8 family.</text>
</comment>
<sequence>MVGHIPARLAAATSAACLCATLTVAPALSAPPTPRAQGHPALTVPTASQSGSATDLGGSATASGGSATGLDGSATASGGPATGLGGSAGGLRAGTAVAAPVIGDSVRAEQWHLKTLNVAGAWNYSTGEGVTVAVIDSGVDADHVDLQGQVLKGLDLVDPEGDGDTDLVGHGTTVSAIIAGRSDDNAGVVGIAPKAKILPVRVLDRENRYDDAMIVAKAVRWAVDNGARVINLSLGGNGSSAALAAALDYAFAKDVVVVACTGNASTSTSTGVWYPAREPGVIAVAGMEKDGTDLWSGSITGKETVVTAPATQLVGARPDGYWRVQGTSFAAPMVSATAALIRSRWPTMPAGEVVNRILKTAKDRGVPGRDDEYGYGMVDPTGALTAELPTVVQNPLDTTASPGVARIGSAPASGGQAQSAPDTTGKGTVGALVPGTNAGSAIAGGQAEAPAETHTWWPAAALFLLSTLAALLTVRRFAGAT</sequence>
<feature type="active site" description="Charge relay system" evidence="10">
    <location>
        <position position="328"/>
    </location>
</feature>
<evidence type="ECO:0000256" key="1">
    <source>
        <dbReference type="ARBA" id="ARBA00004162"/>
    </source>
</evidence>
<evidence type="ECO:0000256" key="12">
    <source>
        <dbReference type="SAM" id="MobiDB-lite"/>
    </source>
</evidence>
<evidence type="ECO:0000256" key="4">
    <source>
        <dbReference type="ARBA" id="ARBA00022670"/>
    </source>
</evidence>
<dbReference type="EMBL" id="BOMN01000130">
    <property type="protein sequence ID" value="GIE25920.1"/>
    <property type="molecule type" value="Genomic_DNA"/>
</dbReference>
<feature type="domain" description="Peptidase S8/S53" evidence="14">
    <location>
        <begin position="127"/>
        <end position="376"/>
    </location>
</feature>
<feature type="signal peptide" evidence="13">
    <location>
        <begin position="1"/>
        <end position="29"/>
    </location>
</feature>
<evidence type="ECO:0000313" key="16">
    <source>
        <dbReference type="Proteomes" id="UP000603200"/>
    </source>
</evidence>
<keyword evidence="5" id="KW-0812">Transmembrane</keyword>
<evidence type="ECO:0000256" key="9">
    <source>
        <dbReference type="ARBA" id="ARBA00023136"/>
    </source>
</evidence>
<keyword evidence="9" id="KW-0472">Membrane</keyword>
<dbReference type="InterPro" id="IPR050131">
    <property type="entry name" value="Peptidase_S8_subtilisin-like"/>
</dbReference>
<dbReference type="InterPro" id="IPR023828">
    <property type="entry name" value="Peptidase_S8_Ser-AS"/>
</dbReference>
<dbReference type="NCBIfam" id="TIGR03921">
    <property type="entry name" value="T7SS_mycosin"/>
    <property type="match status" value="1"/>
</dbReference>
<dbReference type="PROSITE" id="PS00138">
    <property type="entry name" value="SUBTILASE_SER"/>
    <property type="match status" value="1"/>
</dbReference>
<comment type="caution">
    <text evidence="15">The sequence shown here is derived from an EMBL/GenBank/DDBJ whole genome shotgun (WGS) entry which is preliminary data.</text>
</comment>
<dbReference type="PROSITE" id="PS00136">
    <property type="entry name" value="SUBTILASE_ASP"/>
    <property type="match status" value="1"/>
</dbReference>
<evidence type="ECO:0000256" key="3">
    <source>
        <dbReference type="ARBA" id="ARBA00022475"/>
    </source>
</evidence>
<keyword evidence="4 10" id="KW-0645">Protease</keyword>
<dbReference type="SUPFAM" id="SSF52743">
    <property type="entry name" value="Subtilisin-like"/>
    <property type="match status" value="1"/>
</dbReference>
<feature type="region of interest" description="Disordered" evidence="12">
    <location>
        <begin position="401"/>
        <end position="431"/>
    </location>
</feature>
<feature type="compositionally biased region" description="Low complexity" evidence="12">
    <location>
        <begin position="50"/>
        <end position="78"/>
    </location>
</feature>
<dbReference type="PROSITE" id="PS51892">
    <property type="entry name" value="SUBTILASE"/>
    <property type="match status" value="1"/>
</dbReference>
<dbReference type="PRINTS" id="PR00723">
    <property type="entry name" value="SUBTILISIN"/>
</dbReference>
<feature type="active site" description="Charge relay system" evidence="10">
    <location>
        <position position="136"/>
    </location>
</feature>
<dbReference type="InterPro" id="IPR015500">
    <property type="entry name" value="Peptidase_S8_subtilisin-rel"/>
</dbReference>
<keyword evidence="16" id="KW-1185">Reference proteome</keyword>
<proteinExistence type="inferred from homology"/>
<keyword evidence="13" id="KW-0732">Signal</keyword>
<keyword evidence="8" id="KW-1133">Transmembrane helix</keyword>
<dbReference type="Gene3D" id="3.40.50.200">
    <property type="entry name" value="Peptidase S8/S53 domain"/>
    <property type="match status" value="1"/>
</dbReference>